<reference evidence="10" key="1">
    <citation type="submission" date="2024-05" db="EMBL/GenBank/DDBJ databases">
        <title>Metabacillus sp. nov., isolated from the rhizosphere soil of tomato plants.</title>
        <authorList>
            <person name="Ma R."/>
        </authorList>
    </citation>
    <scope>NUCLEOTIDE SEQUENCE</scope>
    <source>
        <strain evidence="10">DBTR6</strain>
    </source>
</reference>
<accession>A0ABS7UY49</accession>
<sequence length="145" mass="15611">MIEHLITSFIASAAFGIIFNAPVKTLLKCGFVGMVGWMIYMGITYYTMDSIFASVIASFAIAIISQYFAKVFKTPVIIFNVSGIIPLVPGGKAYDAMRRVVEGNFNAAIPLSAEVVLISGSIAIGLVLSEVINQIIRKGSLRKSI</sequence>
<comment type="subcellular location">
    <subcellularLocation>
        <location evidence="1">Cell membrane</location>
        <topology evidence="1">Multi-pass membrane protein</topology>
    </subcellularLocation>
</comment>
<evidence type="ECO:0000256" key="6">
    <source>
        <dbReference type="ARBA" id="ARBA00023136"/>
    </source>
</evidence>
<feature type="transmembrane region" description="Helical" evidence="8">
    <location>
        <begin position="71"/>
        <end position="88"/>
    </location>
</feature>
<evidence type="ECO:0000256" key="3">
    <source>
        <dbReference type="ARBA" id="ARBA00022519"/>
    </source>
</evidence>
<keyword evidence="6 8" id="KW-0472">Membrane</keyword>
<dbReference type="PANTHER" id="PTHR34390">
    <property type="entry name" value="UPF0442 PROTEIN YJJB-RELATED"/>
    <property type="match status" value="1"/>
</dbReference>
<comment type="caution">
    <text evidence="10">The sequence shown here is derived from an EMBL/GenBank/DDBJ whole genome shotgun (WGS) entry which is preliminary data.</text>
</comment>
<evidence type="ECO:0000256" key="5">
    <source>
        <dbReference type="ARBA" id="ARBA00022989"/>
    </source>
</evidence>
<dbReference type="InterPro" id="IPR024528">
    <property type="entry name" value="ThrE_2"/>
</dbReference>
<evidence type="ECO:0000313" key="11">
    <source>
        <dbReference type="Proteomes" id="UP001165287"/>
    </source>
</evidence>
<keyword evidence="4 8" id="KW-0812">Transmembrane</keyword>
<dbReference type="InterPro" id="IPR050539">
    <property type="entry name" value="ThrE_Dicarb/AminoAcid_Exp"/>
</dbReference>
<dbReference type="Proteomes" id="UP001165287">
    <property type="component" value="Unassembled WGS sequence"/>
</dbReference>
<evidence type="ECO:0000256" key="2">
    <source>
        <dbReference type="ARBA" id="ARBA00022475"/>
    </source>
</evidence>
<feature type="transmembrane region" description="Helical" evidence="8">
    <location>
        <begin position="108"/>
        <end position="128"/>
    </location>
</feature>
<feature type="transmembrane region" description="Helical" evidence="8">
    <location>
        <begin position="5"/>
        <end position="23"/>
    </location>
</feature>
<dbReference type="RefSeq" id="WP_224141672.1">
    <property type="nucleotide sequence ID" value="NZ_JAIQUM010000095.1"/>
</dbReference>
<keyword evidence="3" id="KW-0997">Cell inner membrane</keyword>
<evidence type="ECO:0000256" key="1">
    <source>
        <dbReference type="ARBA" id="ARBA00004651"/>
    </source>
</evidence>
<evidence type="ECO:0000256" key="8">
    <source>
        <dbReference type="SAM" id="Phobius"/>
    </source>
</evidence>
<dbReference type="EMBL" id="JAIQUM010000095">
    <property type="protein sequence ID" value="MBZ5753241.1"/>
    <property type="molecule type" value="Genomic_DNA"/>
</dbReference>
<name>A0ABS7UY49_9BACI</name>
<comment type="similarity">
    <text evidence="7">Belongs to the ThrE exporter (TC 2.A.79) family.</text>
</comment>
<evidence type="ECO:0000259" key="9">
    <source>
        <dbReference type="Pfam" id="PF12821"/>
    </source>
</evidence>
<organism evidence="10 11">
    <name type="scientific">Metabacillus rhizolycopersici</name>
    <dbReference type="NCBI Taxonomy" id="2875709"/>
    <lineage>
        <taxon>Bacteria</taxon>
        <taxon>Bacillati</taxon>
        <taxon>Bacillota</taxon>
        <taxon>Bacilli</taxon>
        <taxon>Bacillales</taxon>
        <taxon>Bacillaceae</taxon>
        <taxon>Metabacillus</taxon>
    </lineage>
</organism>
<dbReference type="Pfam" id="PF12821">
    <property type="entry name" value="ThrE_2"/>
    <property type="match status" value="1"/>
</dbReference>
<gene>
    <name evidence="10" type="ORF">K9V48_24200</name>
</gene>
<protein>
    <submittedName>
        <fullName evidence="10">Threonine/serine exporter family protein</fullName>
    </submittedName>
</protein>
<evidence type="ECO:0000256" key="7">
    <source>
        <dbReference type="ARBA" id="ARBA00034125"/>
    </source>
</evidence>
<feature type="domain" description="Threonine/Serine exporter ThrE" evidence="9">
    <location>
        <begin position="5"/>
        <end position="132"/>
    </location>
</feature>
<dbReference type="PANTHER" id="PTHR34390:SF1">
    <property type="entry name" value="SUCCINATE TRANSPORTER SUBUNIT YJJB-RELATED"/>
    <property type="match status" value="1"/>
</dbReference>
<keyword evidence="11" id="KW-1185">Reference proteome</keyword>
<evidence type="ECO:0000256" key="4">
    <source>
        <dbReference type="ARBA" id="ARBA00022692"/>
    </source>
</evidence>
<feature type="transmembrane region" description="Helical" evidence="8">
    <location>
        <begin position="43"/>
        <end position="64"/>
    </location>
</feature>
<keyword evidence="2" id="KW-1003">Cell membrane</keyword>
<keyword evidence="5 8" id="KW-1133">Transmembrane helix</keyword>
<proteinExistence type="inferred from homology"/>
<evidence type="ECO:0000313" key="10">
    <source>
        <dbReference type="EMBL" id="MBZ5753241.1"/>
    </source>
</evidence>